<name>G5BQ87_HETGA</name>
<dbReference type="FunFam" id="1.10.8.60:FF:000032">
    <property type="entry name" value="Replication factor C subunit 4"/>
    <property type="match status" value="1"/>
</dbReference>
<dbReference type="PANTHER" id="PTHR11669">
    <property type="entry name" value="REPLICATION FACTOR C / DNA POLYMERASE III GAMMA-TAU SUBUNIT"/>
    <property type="match status" value="1"/>
</dbReference>
<dbReference type="CDD" id="cd18140">
    <property type="entry name" value="HLD_clamp_RFC"/>
    <property type="match status" value="1"/>
</dbReference>
<keyword evidence="3" id="KW-0235">DNA replication</keyword>
<dbReference type="Gene3D" id="1.20.272.10">
    <property type="match status" value="1"/>
</dbReference>
<organism evidence="8 9">
    <name type="scientific">Heterocephalus glaber</name>
    <name type="common">Naked mole rat</name>
    <dbReference type="NCBI Taxonomy" id="10181"/>
    <lineage>
        <taxon>Eukaryota</taxon>
        <taxon>Metazoa</taxon>
        <taxon>Chordata</taxon>
        <taxon>Craniata</taxon>
        <taxon>Vertebrata</taxon>
        <taxon>Euteleostomi</taxon>
        <taxon>Mammalia</taxon>
        <taxon>Eutheria</taxon>
        <taxon>Euarchontoglires</taxon>
        <taxon>Glires</taxon>
        <taxon>Rodentia</taxon>
        <taxon>Hystricomorpha</taxon>
        <taxon>Bathyergidae</taxon>
        <taxon>Heterocephalus</taxon>
    </lineage>
</organism>
<dbReference type="InterPro" id="IPR047854">
    <property type="entry name" value="RFC_lid"/>
</dbReference>
<dbReference type="GO" id="GO:0005524">
    <property type="term" value="F:ATP binding"/>
    <property type="evidence" value="ECO:0007669"/>
    <property type="project" value="UniProtKB-KW"/>
</dbReference>
<dbReference type="InterPro" id="IPR013748">
    <property type="entry name" value="Rep_factorC_C"/>
</dbReference>
<evidence type="ECO:0000259" key="7">
    <source>
        <dbReference type="Pfam" id="PF08542"/>
    </source>
</evidence>
<keyword evidence="5" id="KW-0067">ATP-binding</keyword>
<comment type="subcellular location">
    <subcellularLocation>
        <location evidence="1">Nucleus</location>
    </subcellularLocation>
</comment>
<keyword evidence="6" id="KW-0539">Nucleus</keyword>
<dbReference type="SUPFAM" id="SSF52540">
    <property type="entry name" value="P-loop containing nucleoside triphosphate hydrolases"/>
    <property type="match status" value="1"/>
</dbReference>
<evidence type="ECO:0000256" key="3">
    <source>
        <dbReference type="ARBA" id="ARBA00022705"/>
    </source>
</evidence>
<dbReference type="SUPFAM" id="SSF48019">
    <property type="entry name" value="post-AAA+ oligomerization domain-like"/>
    <property type="match status" value="1"/>
</dbReference>
<reference evidence="8 9" key="1">
    <citation type="journal article" date="2011" name="Nature">
        <title>Genome sequencing reveals insights into physiology and longevity of the naked mole rat.</title>
        <authorList>
            <person name="Kim E.B."/>
            <person name="Fang X."/>
            <person name="Fushan A.A."/>
            <person name="Huang Z."/>
            <person name="Lobanov A.V."/>
            <person name="Han L."/>
            <person name="Marino S.M."/>
            <person name="Sun X."/>
            <person name="Turanov A.A."/>
            <person name="Yang P."/>
            <person name="Yim S.H."/>
            <person name="Zhao X."/>
            <person name="Kasaikina M.V."/>
            <person name="Stoletzki N."/>
            <person name="Peng C."/>
            <person name="Polak P."/>
            <person name="Xiong Z."/>
            <person name="Kiezun A."/>
            <person name="Zhu Y."/>
            <person name="Chen Y."/>
            <person name="Kryukov G.V."/>
            <person name="Zhang Q."/>
            <person name="Peshkin L."/>
            <person name="Yang L."/>
            <person name="Bronson R.T."/>
            <person name="Buffenstein R."/>
            <person name="Wang B."/>
            <person name="Han C."/>
            <person name="Li Q."/>
            <person name="Chen L."/>
            <person name="Zhao W."/>
            <person name="Sunyaev S.R."/>
            <person name="Park T.J."/>
            <person name="Zhang G."/>
            <person name="Wang J."/>
            <person name="Gladyshev V.N."/>
        </authorList>
    </citation>
    <scope>NUCLEOTIDE SEQUENCE [LARGE SCALE GENOMIC DNA]</scope>
</reference>
<dbReference type="PANTHER" id="PTHR11669:SF20">
    <property type="entry name" value="REPLICATION FACTOR C SUBUNIT 4"/>
    <property type="match status" value="1"/>
</dbReference>
<dbReference type="InterPro" id="IPR027417">
    <property type="entry name" value="P-loop_NTPase"/>
</dbReference>
<evidence type="ECO:0000256" key="4">
    <source>
        <dbReference type="ARBA" id="ARBA00022741"/>
    </source>
</evidence>
<dbReference type="GO" id="GO:0006281">
    <property type="term" value="P:DNA repair"/>
    <property type="evidence" value="ECO:0007669"/>
    <property type="project" value="TreeGrafter"/>
</dbReference>
<dbReference type="Gene3D" id="1.10.8.60">
    <property type="match status" value="1"/>
</dbReference>
<proteinExistence type="inferred from homology"/>
<dbReference type="FunFam" id="1.20.272.10:FF:000010">
    <property type="entry name" value="Replication factor C subunit 4"/>
    <property type="match status" value="1"/>
</dbReference>
<evidence type="ECO:0000313" key="8">
    <source>
        <dbReference type="EMBL" id="EHB11448.1"/>
    </source>
</evidence>
<dbReference type="GO" id="GO:0003677">
    <property type="term" value="F:DNA binding"/>
    <property type="evidence" value="ECO:0007669"/>
    <property type="project" value="InterPro"/>
</dbReference>
<evidence type="ECO:0000256" key="6">
    <source>
        <dbReference type="ARBA" id="ARBA00023242"/>
    </source>
</evidence>
<evidence type="ECO:0000256" key="2">
    <source>
        <dbReference type="ARBA" id="ARBA00005378"/>
    </source>
</evidence>
<protein>
    <submittedName>
        <fullName evidence="8">Replication factor C subunit 4</fullName>
    </submittedName>
</protein>
<dbReference type="STRING" id="10181.G5BQ87"/>
<evidence type="ECO:0000256" key="1">
    <source>
        <dbReference type="ARBA" id="ARBA00004123"/>
    </source>
</evidence>
<comment type="similarity">
    <text evidence="2">Belongs to the activator 1 small subunits family.</text>
</comment>
<sequence length="234" mass="25388">MVTEASSSGPGAVGRLRSPYLWAGNSGTQYLGLVVWCPLRLCSVEPGGCLSAAGRIIEPLTSRCSKFRFKPLSDKIQQQRLLDIAEKENVKISNEGIAYLVKVSRGDLRKVITFFQSTTRLTGGKEVTEKVITDIAGVIPAETIDKIFAACQSGSFDKLEAVVKSLINEGHAAAQLVNQVYDAIVENDNLSDKQKSIMTEKLAEADKGLADDADEYLQLISLCATVMQQLTQNC</sequence>
<dbReference type="GO" id="GO:0003689">
    <property type="term" value="F:DNA clamp loader activity"/>
    <property type="evidence" value="ECO:0007669"/>
    <property type="project" value="TreeGrafter"/>
</dbReference>
<gene>
    <name evidence="8" type="ORF">GW7_18458</name>
</gene>
<accession>G5BQ87</accession>
<dbReference type="Proteomes" id="UP000006813">
    <property type="component" value="Unassembled WGS sequence"/>
</dbReference>
<dbReference type="GO" id="GO:0006261">
    <property type="term" value="P:DNA-templated DNA replication"/>
    <property type="evidence" value="ECO:0007669"/>
    <property type="project" value="TreeGrafter"/>
</dbReference>
<dbReference type="GO" id="GO:0005634">
    <property type="term" value="C:nucleus"/>
    <property type="evidence" value="ECO:0007669"/>
    <property type="project" value="UniProtKB-SubCell"/>
</dbReference>
<keyword evidence="4" id="KW-0547">Nucleotide-binding</keyword>
<dbReference type="Pfam" id="PF08542">
    <property type="entry name" value="Rep_fac_C"/>
    <property type="match status" value="1"/>
</dbReference>
<evidence type="ECO:0000256" key="5">
    <source>
        <dbReference type="ARBA" id="ARBA00022840"/>
    </source>
</evidence>
<dbReference type="InterPro" id="IPR050238">
    <property type="entry name" value="DNA_Rep/Repair_Clamp_Loader"/>
</dbReference>
<dbReference type="InterPro" id="IPR008921">
    <property type="entry name" value="DNA_pol3_clamp-load_cplx_C"/>
</dbReference>
<dbReference type="GO" id="GO:0005663">
    <property type="term" value="C:DNA replication factor C complex"/>
    <property type="evidence" value="ECO:0007669"/>
    <property type="project" value="TreeGrafter"/>
</dbReference>
<feature type="domain" description="Replication factor C C-terminal" evidence="7">
    <location>
        <begin position="140"/>
        <end position="224"/>
    </location>
</feature>
<dbReference type="EMBL" id="JH171323">
    <property type="protein sequence ID" value="EHB11448.1"/>
    <property type="molecule type" value="Genomic_DNA"/>
</dbReference>
<dbReference type="InParanoid" id="G5BQ87"/>
<dbReference type="AlphaFoldDB" id="G5BQ87"/>
<evidence type="ECO:0000313" key="9">
    <source>
        <dbReference type="Proteomes" id="UP000006813"/>
    </source>
</evidence>